<evidence type="ECO:0000313" key="6">
    <source>
        <dbReference type="EMBL" id="MDB8002642.1"/>
    </source>
</evidence>
<sequence>MYFIVCDDNKDFADYFGKQLSETEPDSIVKVFHSAKRLLFNLPELSGYVDAIFLDINLENMNGIDVAVDIQHRYPNISIVYITGYPDDYSQAIFNCPPDVVPAAFLVKPVKTEYLKNAIERIKGINRNSENDKRFICVKTQQEKYIIRTDKITHISVQGRKLTIYTPCEETKEITVNSTLSQFMNMLPKNFVQCHKSYCVNLEYVRNFNGWKTVTLTDNTEIDIGRSFVNDFKRIVTEMYSVLQH</sequence>
<keyword evidence="3" id="KW-0597">Phosphoprotein</keyword>
<protein>
    <recommendedName>
        <fullName evidence="1">Stage 0 sporulation protein A homolog</fullName>
    </recommendedName>
</protein>
<comment type="function">
    <text evidence="2">May play the central regulatory role in sporulation. It may be an element of the effector pathway responsible for the activation of sporulation genes in response to nutritional stress. Spo0A may act in concert with spo0H (a sigma factor) to control the expression of some genes that are critical to the sporulation process.</text>
</comment>
<evidence type="ECO:0000256" key="3">
    <source>
        <dbReference type="PROSITE-ProRule" id="PRU00169"/>
    </source>
</evidence>
<dbReference type="EMBL" id="JAQLXW010000001">
    <property type="protein sequence ID" value="MDB8002642.1"/>
    <property type="molecule type" value="Genomic_DNA"/>
</dbReference>
<feature type="domain" description="HTH LytTR-type" evidence="5">
    <location>
        <begin position="136"/>
        <end position="238"/>
    </location>
</feature>
<dbReference type="SMART" id="SM00448">
    <property type="entry name" value="REC"/>
    <property type="match status" value="1"/>
</dbReference>
<organism evidence="6 7">
    <name type="scientific">[Eubacterium] siraeum</name>
    <dbReference type="NCBI Taxonomy" id="39492"/>
    <lineage>
        <taxon>Bacteria</taxon>
        <taxon>Bacillati</taxon>
        <taxon>Bacillota</taxon>
        <taxon>Clostridia</taxon>
        <taxon>Eubacteriales</taxon>
        <taxon>Oscillospiraceae</taxon>
        <taxon>Oscillospiraceae incertae sedis</taxon>
    </lineage>
</organism>
<dbReference type="PANTHER" id="PTHR37299">
    <property type="entry name" value="TRANSCRIPTIONAL REGULATOR-RELATED"/>
    <property type="match status" value="1"/>
</dbReference>
<evidence type="ECO:0000259" key="5">
    <source>
        <dbReference type="PROSITE" id="PS50930"/>
    </source>
</evidence>
<dbReference type="InterPro" id="IPR007492">
    <property type="entry name" value="LytTR_DNA-bd_dom"/>
</dbReference>
<evidence type="ECO:0000256" key="2">
    <source>
        <dbReference type="ARBA" id="ARBA00024867"/>
    </source>
</evidence>
<dbReference type="GO" id="GO:0003677">
    <property type="term" value="F:DNA binding"/>
    <property type="evidence" value="ECO:0007669"/>
    <property type="project" value="UniProtKB-KW"/>
</dbReference>
<dbReference type="InterPro" id="IPR001789">
    <property type="entry name" value="Sig_transdc_resp-reg_receiver"/>
</dbReference>
<evidence type="ECO:0000313" key="7">
    <source>
        <dbReference type="Proteomes" id="UP001210809"/>
    </source>
</evidence>
<dbReference type="Pfam" id="PF00072">
    <property type="entry name" value="Response_reg"/>
    <property type="match status" value="1"/>
</dbReference>
<proteinExistence type="predicted"/>
<dbReference type="Gene3D" id="3.40.50.2300">
    <property type="match status" value="1"/>
</dbReference>
<feature type="domain" description="Response regulatory" evidence="4">
    <location>
        <begin position="2"/>
        <end position="123"/>
    </location>
</feature>
<dbReference type="SMART" id="SM00850">
    <property type="entry name" value="LytTR"/>
    <property type="match status" value="1"/>
</dbReference>
<keyword evidence="6" id="KW-0238">DNA-binding</keyword>
<name>A0AAW6CYU1_9FIRM</name>
<dbReference type="PANTHER" id="PTHR37299:SF1">
    <property type="entry name" value="STAGE 0 SPORULATION PROTEIN A HOMOLOG"/>
    <property type="match status" value="1"/>
</dbReference>
<dbReference type="Pfam" id="PF04397">
    <property type="entry name" value="LytTR"/>
    <property type="match status" value="1"/>
</dbReference>
<accession>A0AAW6CYU1</accession>
<evidence type="ECO:0000256" key="1">
    <source>
        <dbReference type="ARBA" id="ARBA00018672"/>
    </source>
</evidence>
<dbReference type="Gene3D" id="2.40.50.1020">
    <property type="entry name" value="LytTr DNA-binding domain"/>
    <property type="match status" value="1"/>
</dbReference>
<dbReference type="SUPFAM" id="SSF52172">
    <property type="entry name" value="CheY-like"/>
    <property type="match status" value="1"/>
</dbReference>
<dbReference type="AlphaFoldDB" id="A0AAW6CYU1"/>
<dbReference type="InterPro" id="IPR011006">
    <property type="entry name" value="CheY-like_superfamily"/>
</dbReference>
<evidence type="ECO:0000259" key="4">
    <source>
        <dbReference type="PROSITE" id="PS50110"/>
    </source>
</evidence>
<dbReference type="InterPro" id="IPR046947">
    <property type="entry name" value="LytR-like"/>
</dbReference>
<reference evidence="6" key="1">
    <citation type="submission" date="2023-01" db="EMBL/GenBank/DDBJ databases">
        <title>Human gut microbiome strain richness.</title>
        <authorList>
            <person name="Chen-Liaw A."/>
        </authorList>
    </citation>
    <scope>NUCLEOTIDE SEQUENCE</scope>
    <source>
        <strain evidence="6">1001283st1_G1_1001283B150217_161031</strain>
    </source>
</reference>
<gene>
    <name evidence="6" type="ORF">PNE09_01025</name>
</gene>
<dbReference type="PROSITE" id="PS50930">
    <property type="entry name" value="HTH_LYTTR"/>
    <property type="match status" value="1"/>
</dbReference>
<dbReference type="GO" id="GO:0000156">
    <property type="term" value="F:phosphorelay response regulator activity"/>
    <property type="evidence" value="ECO:0007669"/>
    <property type="project" value="InterPro"/>
</dbReference>
<comment type="caution">
    <text evidence="6">The sequence shown here is derived from an EMBL/GenBank/DDBJ whole genome shotgun (WGS) entry which is preliminary data.</text>
</comment>
<feature type="modified residue" description="4-aspartylphosphate" evidence="3">
    <location>
        <position position="55"/>
    </location>
</feature>
<dbReference type="Proteomes" id="UP001210809">
    <property type="component" value="Unassembled WGS sequence"/>
</dbReference>
<dbReference type="PROSITE" id="PS50110">
    <property type="entry name" value="RESPONSE_REGULATORY"/>
    <property type="match status" value="1"/>
</dbReference>